<gene>
    <name evidence="1" type="ordered locus">Hsero_4088</name>
</gene>
<dbReference type="KEGG" id="hse:Hsero_4088"/>
<sequence>MGPAPPSEVGMDFFVIQMRQNGIEVKRELLGDQPRLIGDLVITNSDDTRGRSTRIARLQKESGEVLLELLDAQVDAFKGSRMVLRGIESKQTAQGHAEFLQAWLCIEPLPPSDLSRALFQGIRR</sequence>
<reference evidence="1 2" key="1">
    <citation type="submission" date="2010-04" db="EMBL/GenBank/DDBJ databases">
        <title>The genome of Herbaspirillum seropedicae SmR1, an endophytic, nitrogen-fixing, plant-growth promoting beta-Proteobacteria.</title>
        <authorList>
            <person name="Pedrosa F.O."/>
            <person name="Monteiro R.A."/>
            <person name="Wassem R."/>
            <person name="Cruz L.M."/>
            <person name="Ayub R.A."/>
            <person name="Colauto N.B."/>
            <person name="Fernandez M.A."/>
            <person name="Fungaro M.H.P."/>
            <person name="Grisard E.C."/>
            <person name="Hungria M."/>
            <person name="Madeira H.M.F."/>
            <person name="Nodari R.O."/>
            <person name="Osaku C.A."/>
            <person name="Petzl-Erler M.L."/>
            <person name="Terenzi H."/>
            <person name="Vieira L.G.E."/>
            <person name="Almeida M.I.M."/>
            <person name="Alves L.R."/>
            <person name="Arantes O.M.N."/>
            <person name="Balsanelli E."/>
            <person name="Barcellos F.G."/>
            <person name="Baura V.A."/>
            <person name="Binde D.R."/>
            <person name="Campo R.J."/>
            <person name="Chubatsu L.S."/>
            <person name="Chueire L.M.O."/>
            <person name="Ciferri R.R."/>
            <person name="Correa L.C."/>
            <person name="da Conceicao Silva J.L."/>
            <person name="Dabul A.N.G."/>
            <person name="Dambros B.P."/>
            <person name="Faoro H."/>
            <person name="Favetti A."/>
            <person name="Friedermann G."/>
            <person name="Furlaneto M.C."/>
            <person name="Gasques L.S."/>
            <person name="Gimenes C.C.T."/>
            <person name="Gioppo N.M.R."/>
            <person name="Glienke-Blanco C."/>
            <person name="Godoy L.P."/>
            <person name="Guerra M.P."/>
            <person name="Karp S."/>
            <person name="Kava-Cordeiro V."/>
            <person name="Margarido V.P."/>
            <person name="Mathioni S.M."/>
            <person name="Menck-Soares M.A."/>
            <person name="Murace N.K."/>
            <person name="Nicolas M.F."/>
            <person name="Oliveira C.E.C."/>
            <person name="Pagnan N.A.B."/>
            <person name="Pamphile J.A."/>
            <person name="Patussi E.V."/>
            <person name="Pereira L.F.P."/>
            <person name="Pereira-Ferrari L."/>
            <person name="Pinto F.G.S."/>
            <person name="Precoma C."/>
            <person name="Prioli A.J."/>
            <person name="Prioli S.M.A.P."/>
            <person name="Raittz R.T."/>
            <person name="Ramos H.J.O."/>
            <person name="Ribeiro E.M.S.F."/>
            <person name="Rigo L.U."/>
            <person name="Rocha C.L.M.S.C."/>
            <person name="Rocha S.N."/>
            <person name="Santos K."/>
            <person name="Satori D."/>
            <person name="Silva A.G."/>
            <person name="Simao R.C.G."/>
            <person name="Soares M.A.M."/>
            <person name="Souza E.M."/>
            <person name="Steffens M.B.R."/>
            <person name="Steindel M."/>
            <person name="Tadra-Sfeir M.Z."/>
            <person name="Takahashi E.K."/>
            <person name="Torres R.A."/>
            <person name="Valle J.S."/>
            <person name="Vernal J.I."/>
            <person name="Vilas-Boas L.A."/>
            <person name="Watanabe M.A.E."/>
            <person name="Weiss V.A."/>
            <person name="Yates M.A."/>
            <person name="Souza E.M."/>
        </authorList>
    </citation>
    <scope>NUCLEOTIDE SEQUENCE [LARGE SCALE GENOMIC DNA]</scope>
    <source>
        <strain evidence="1 2">SmR1</strain>
    </source>
</reference>
<proteinExistence type="predicted"/>
<evidence type="ECO:0000313" key="1">
    <source>
        <dbReference type="EMBL" id="ADJ65558.1"/>
    </source>
</evidence>
<dbReference type="AlphaFoldDB" id="D8ITC8"/>
<keyword evidence="2" id="KW-1185">Reference proteome</keyword>
<protein>
    <submittedName>
        <fullName evidence="1">Uncharacterized protein</fullName>
    </submittedName>
</protein>
<dbReference type="Proteomes" id="UP000000329">
    <property type="component" value="Chromosome"/>
</dbReference>
<organism evidence="1 2">
    <name type="scientific">Herbaspirillum seropedicae (strain SmR1)</name>
    <dbReference type="NCBI Taxonomy" id="757424"/>
    <lineage>
        <taxon>Bacteria</taxon>
        <taxon>Pseudomonadati</taxon>
        <taxon>Pseudomonadota</taxon>
        <taxon>Betaproteobacteria</taxon>
        <taxon>Burkholderiales</taxon>
        <taxon>Oxalobacteraceae</taxon>
        <taxon>Herbaspirillum</taxon>
    </lineage>
</organism>
<dbReference type="HOGENOM" id="CLU_2000776_0_0_4"/>
<evidence type="ECO:0000313" key="2">
    <source>
        <dbReference type="Proteomes" id="UP000000329"/>
    </source>
</evidence>
<dbReference type="STRING" id="757424.Hsero_4088"/>
<accession>D8ITC8</accession>
<dbReference type="EMBL" id="CP002039">
    <property type="protein sequence ID" value="ADJ65558.1"/>
    <property type="molecule type" value="Genomic_DNA"/>
</dbReference>
<name>D8ITC8_HERSS</name>